<feature type="signal peptide" evidence="1">
    <location>
        <begin position="1"/>
        <end position="21"/>
    </location>
</feature>
<dbReference type="PANTHER" id="PTHR11647:SF1">
    <property type="entry name" value="COLLAPSIN RESPONSE MEDIATOR PROTEIN"/>
    <property type="match status" value="1"/>
</dbReference>
<sequence>MIVACALFAVVVHFHSLRANASGRPYDVVILNGRVMDPESGLDAMRNVGIRHGKIVAVSTAAITGKRTIDAKGLVVAPGFIDMHEHGQEPRNYQFQAHDGVTTSLELEVGTDDVAQWYANREGKALINYGVSIGHIPVRMKVLKDPGKWLPTGDAEYRASTSEELAEIQQRIQAGLDAGALAVGMGINYTAAASHEEIVDMFRIAAKNGAPVHVHLRWAGIKEPETGLAGLEEVIAAAESTGAPLHVVHVTSMGLRDTPQLIAMIEGAQKRGLDVTTECYPYIAASTGLESAIFEPGWQEKMGITYKDLQWVGTGERLTQETFAKYRKQGGPAVIFSIPEAAARTAVANPMVMIASDGPQFTGPKVHPRGNGTFSRVLGHYVREEHALDLMTALRKMTLMPAQRLEKRTPEFKNKGRIRVGADADITVFDPQRVIDKATFEEPMQYSAGIQFVLVNGVPVVSDGNLAEGVFPGRAARAPVH</sequence>
<keyword evidence="1" id="KW-0732">Signal</keyword>
<dbReference type="GO" id="GO:0016811">
    <property type="term" value="F:hydrolase activity, acting on carbon-nitrogen (but not peptide) bonds, in linear amides"/>
    <property type="evidence" value="ECO:0007669"/>
    <property type="project" value="InterPro"/>
</dbReference>
<feature type="domain" description="Amidohydrolase 3" evidence="2">
    <location>
        <begin position="67"/>
        <end position="123"/>
    </location>
</feature>
<dbReference type="Gene3D" id="2.30.40.10">
    <property type="entry name" value="Urease, subunit C, domain 1"/>
    <property type="match status" value="1"/>
</dbReference>
<dbReference type="InterPro" id="IPR032466">
    <property type="entry name" value="Metal_Hydrolase"/>
</dbReference>
<dbReference type="Pfam" id="PF07969">
    <property type="entry name" value="Amidohydro_3"/>
    <property type="match status" value="2"/>
</dbReference>
<dbReference type="eggNOG" id="COG3653">
    <property type="taxonomic scope" value="Bacteria"/>
</dbReference>
<dbReference type="Gene3D" id="3.20.20.140">
    <property type="entry name" value="Metal-dependent hydrolases"/>
    <property type="match status" value="1"/>
</dbReference>
<organism evidence="3 4">
    <name type="scientific">Koribacter versatilis (strain Ellin345)</name>
    <dbReference type="NCBI Taxonomy" id="204669"/>
    <lineage>
        <taxon>Bacteria</taxon>
        <taxon>Pseudomonadati</taxon>
        <taxon>Acidobacteriota</taxon>
        <taxon>Terriglobia</taxon>
        <taxon>Terriglobales</taxon>
        <taxon>Candidatus Korobacteraceae</taxon>
        <taxon>Candidatus Korobacter</taxon>
    </lineage>
</organism>
<dbReference type="EMBL" id="CP000360">
    <property type="protein sequence ID" value="ABF42041.1"/>
    <property type="molecule type" value="Genomic_DNA"/>
</dbReference>
<dbReference type="GO" id="GO:0005829">
    <property type="term" value="C:cytosol"/>
    <property type="evidence" value="ECO:0007669"/>
    <property type="project" value="TreeGrafter"/>
</dbReference>
<dbReference type="SUPFAM" id="SSF51556">
    <property type="entry name" value="Metallo-dependent hydrolases"/>
    <property type="match status" value="1"/>
</dbReference>
<accession>Q1IM59</accession>
<dbReference type="AlphaFoldDB" id="Q1IM59"/>
<name>Q1IM59_KORVE</name>
<dbReference type="HOGENOM" id="CLU_016107_3_0_0"/>
<evidence type="ECO:0000256" key="1">
    <source>
        <dbReference type="SAM" id="SignalP"/>
    </source>
</evidence>
<dbReference type="InterPro" id="IPR011059">
    <property type="entry name" value="Metal-dep_hydrolase_composite"/>
</dbReference>
<dbReference type="Gene3D" id="3.30.1490.130">
    <property type="entry name" value="D-aminoacylase. Domain 3"/>
    <property type="match status" value="1"/>
</dbReference>
<dbReference type="EnsemblBacteria" id="ABF42041">
    <property type="protein sequence ID" value="ABF42041"/>
    <property type="gene ID" value="Acid345_3040"/>
</dbReference>
<dbReference type="InterPro" id="IPR013108">
    <property type="entry name" value="Amidohydro_3"/>
</dbReference>
<dbReference type="InterPro" id="IPR050378">
    <property type="entry name" value="Metallo-dep_Hydrolases_sf"/>
</dbReference>
<evidence type="ECO:0000313" key="4">
    <source>
        <dbReference type="Proteomes" id="UP000002432"/>
    </source>
</evidence>
<dbReference type="EC" id="3.5.2.3" evidence="3"/>
<reference evidence="3 4" key="1">
    <citation type="journal article" date="2009" name="Appl. Environ. Microbiol.">
        <title>Three genomes from the phylum Acidobacteria provide insight into the lifestyles of these microorganisms in soils.</title>
        <authorList>
            <person name="Ward N.L."/>
            <person name="Challacombe J.F."/>
            <person name="Janssen P.H."/>
            <person name="Henrissat B."/>
            <person name="Coutinho P.M."/>
            <person name="Wu M."/>
            <person name="Xie G."/>
            <person name="Haft D.H."/>
            <person name="Sait M."/>
            <person name="Badger J."/>
            <person name="Barabote R.D."/>
            <person name="Bradley B."/>
            <person name="Brettin T.S."/>
            <person name="Brinkac L.M."/>
            <person name="Bruce D."/>
            <person name="Creasy T."/>
            <person name="Daugherty S.C."/>
            <person name="Davidsen T.M."/>
            <person name="DeBoy R.T."/>
            <person name="Detter J.C."/>
            <person name="Dodson R.J."/>
            <person name="Durkin A.S."/>
            <person name="Ganapathy A."/>
            <person name="Gwinn-Giglio M."/>
            <person name="Han C.S."/>
            <person name="Khouri H."/>
            <person name="Kiss H."/>
            <person name="Kothari S.P."/>
            <person name="Madupu R."/>
            <person name="Nelson K.E."/>
            <person name="Nelson W.C."/>
            <person name="Paulsen I."/>
            <person name="Penn K."/>
            <person name="Ren Q."/>
            <person name="Rosovitz M.J."/>
            <person name="Selengut J.D."/>
            <person name="Shrivastava S."/>
            <person name="Sullivan S.A."/>
            <person name="Tapia R."/>
            <person name="Thompson L.S."/>
            <person name="Watkins K.L."/>
            <person name="Yang Q."/>
            <person name="Yu C."/>
            <person name="Zafar N."/>
            <person name="Zhou L."/>
            <person name="Kuske C.R."/>
        </authorList>
    </citation>
    <scope>NUCLEOTIDE SEQUENCE [LARGE SCALE GENOMIC DNA]</scope>
    <source>
        <strain evidence="3 4">Ellin345</strain>
    </source>
</reference>
<dbReference type="GO" id="GO:0004151">
    <property type="term" value="F:dihydroorotase activity"/>
    <property type="evidence" value="ECO:0007669"/>
    <property type="project" value="UniProtKB-EC"/>
</dbReference>
<dbReference type="SUPFAM" id="SSF51338">
    <property type="entry name" value="Composite domain of metallo-dependent hydrolases"/>
    <property type="match status" value="1"/>
</dbReference>
<keyword evidence="4" id="KW-1185">Reference proteome</keyword>
<evidence type="ECO:0000313" key="3">
    <source>
        <dbReference type="EMBL" id="ABF42041.1"/>
    </source>
</evidence>
<feature type="domain" description="Amidohydrolase 3" evidence="2">
    <location>
        <begin position="149"/>
        <end position="461"/>
    </location>
</feature>
<dbReference type="NCBIfam" id="NF006560">
    <property type="entry name" value="PRK09061.1"/>
    <property type="match status" value="1"/>
</dbReference>
<proteinExistence type="predicted"/>
<dbReference type="PANTHER" id="PTHR11647">
    <property type="entry name" value="HYDRANTOINASE/DIHYDROPYRIMIDINASE FAMILY MEMBER"/>
    <property type="match status" value="1"/>
</dbReference>
<protein>
    <submittedName>
        <fullName evidence="3">Dihydroorotase</fullName>
        <ecNumber evidence="3">3.5.2.3</ecNumber>
    </submittedName>
</protein>
<keyword evidence="3" id="KW-0378">Hydrolase</keyword>
<feature type="chain" id="PRO_5004190941" evidence="1">
    <location>
        <begin position="22"/>
        <end position="481"/>
    </location>
</feature>
<gene>
    <name evidence="3" type="ordered locus">Acid345_3040</name>
</gene>
<dbReference type="Proteomes" id="UP000002432">
    <property type="component" value="Chromosome"/>
</dbReference>
<evidence type="ECO:0000259" key="2">
    <source>
        <dbReference type="Pfam" id="PF07969"/>
    </source>
</evidence>
<dbReference type="STRING" id="204669.Acid345_3040"/>
<dbReference type="InterPro" id="IPR023100">
    <property type="entry name" value="D-aminoacylase_insert_dom_sf"/>
</dbReference>
<dbReference type="KEGG" id="aba:Acid345_3040"/>